<dbReference type="Proteomes" id="UP000743370">
    <property type="component" value="Unassembled WGS sequence"/>
</dbReference>
<evidence type="ECO:0000313" key="2">
    <source>
        <dbReference type="EMBL" id="KAG2391202.1"/>
    </source>
</evidence>
<comment type="caution">
    <text evidence="2">The sequence shown here is derived from an EMBL/GenBank/DDBJ whole genome shotgun (WGS) entry which is preliminary data.</text>
</comment>
<evidence type="ECO:0000256" key="1">
    <source>
        <dbReference type="SAM" id="MobiDB-lite"/>
    </source>
</evidence>
<accession>A0A8T0K4R2</accession>
<organism evidence="2 3">
    <name type="scientific">Phaseolus angularis</name>
    <name type="common">Azuki bean</name>
    <name type="synonym">Vigna angularis</name>
    <dbReference type="NCBI Taxonomy" id="3914"/>
    <lineage>
        <taxon>Eukaryota</taxon>
        <taxon>Viridiplantae</taxon>
        <taxon>Streptophyta</taxon>
        <taxon>Embryophyta</taxon>
        <taxon>Tracheophyta</taxon>
        <taxon>Spermatophyta</taxon>
        <taxon>Magnoliopsida</taxon>
        <taxon>eudicotyledons</taxon>
        <taxon>Gunneridae</taxon>
        <taxon>Pentapetalae</taxon>
        <taxon>rosids</taxon>
        <taxon>fabids</taxon>
        <taxon>Fabales</taxon>
        <taxon>Fabaceae</taxon>
        <taxon>Papilionoideae</taxon>
        <taxon>50 kb inversion clade</taxon>
        <taxon>NPAAA clade</taxon>
        <taxon>indigoferoid/millettioid clade</taxon>
        <taxon>Phaseoleae</taxon>
        <taxon>Vigna</taxon>
    </lineage>
</organism>
<dbReference type="EMBL" id="JABFOF010000007">
    <property type="protein sequence ID" value="KAG2391202.1"/>
    <property type="molecule type" value="Genomic_DNA"/>
</dbReference>
<feature type="region of interest" description="Disordered" evidence="1">
    <location>
        <begin position="96"/>
        <end position="130"/>
    </location>
</feature>
<proteinExistence type="predicted"/>
<protein>
    <submittedName>
        <fullName evidence="2">Uncharacterized protein</fullName>
    </submittedName>
</protein>
<dbReference type="AlphaFoldDB" id="A0A8T0K4R2"/>
<feature type="compositionally biased region" description="Basic and acidic residues" evidence="1">
    <location>
        <begin position="1"/>
        <end position="10"/>
    </location>
</feature>
<gene>
    <name evidence="2" type="ORF">HKW66_Vig0130370</name>
</gene>
<feature type="compositionally biased region" description="Basic residues" evidence="1">
    <location>
        <begin position="119"/>
        <end position="130"/>
    </location>
</feature>
<sequence>MTRTMKERHTAYPPPRNTFPNPHQQSPPPFYSAPQPSPLSPRPTCSTPLMCCHQDTCRRISTTQLPLLITTINLIMGSPTGTPLLSLQLITPLLEPPPPRGSRVPPPHSFFHFSQLSQQHRHRNSRRPPG</sequence>
<feature type="region of interest" description="Disordered" evidence="1">
    <location>
        <begin position="1"/>
        <end position="45"/>
    </location>
</feature>
<feature type="compositionally biased region" description="Pro residues" evidence="1">
    <location>
        <begin position="96"/>
        <end position="108"/>
    </location>
</feature>
<name>A0A8T0K4R2_PHAAN</name>
<evidence type="ECO:0000313" key="3">
    <source>
        <dbReference type="Proteomes" id="UP000743370"/>
    </source>
</evidence>
<reference evidence="2 3" key="1">
    <citation type="submission" date="2020-05" db="EMBL/GenBank/DDBJ databases">
        <title>Vigna angularis (adzuki bean) Var. LongXiaoDou No. 4 denovo assembly.</title>
        <authorList>
            <person name="Xiang H."/>
        </authorList>
    </citation>
    <scope>NUCLEOTIDE SEQUENCE [LARGE SCALE GENOMIC DNA]</scope>
    <source>
        <tissue evidence="2">Leaf</tissue>
    </source>
</reference>
<feature type="compositionally biased region" description="Pro residues" evidence="1">
    <location>
        <begin position="25"/>
        <end position="41"/>
    </location>
</feature>